<dbReference type="Pfam" id="PF07735">
    <property type="entry name" value="FBA_2"/>
    <property type="match status" value="1"/>
</dbReference>
<sequence length="337" mass="38913">MPFPILRTPFVVLSEIISILEPNETVTASFCSKNFKCLLKNHFRQKVHLTWEAYMVDVENVGKVTMAEPGIEERVAVLLAVHVSKLNETTHKIVEIYGYKTSFSSGHLILYFEDQVSGSKWIVNYVTDLFNIAVRGLAIGRSSTWAVDWINERQEKPLCRFGLLTPTNNDSKADESVDNVLKNVRASDYIAIDEYVSDNYRFNGKLGPVKILILWRNGHWVTCDNLMNFDAMDIHIGDSRLTISDLNPFLRHWRAGGSPRLHYLEVCSENGRVFEEIFDDDLEIVRTNEEGRYRISCVKTMVIRNCYRIRRMDGIGALVKCYRQRFYMIVQHEKASN</sequence>
<dbReference type="Pfam" id="PF00646">
    <property type="entry name" value="F-box"/>
    <property type="match status" value="1"/>
</dbReference>
<keyword evidence="3" id="KW-1185">Reference proteome</keyword>
<organism evidence="2 3">
    <name type="scientific">Caenorhabditis nigoni</name>
    <dbReference type="NCBI Taxonomy" id="1611254"/>
    <lineage>
        <taxon>Eukaryota</taxon>
        <taxon>Metazoa</taxon>
        <taxon>Ecdysozoa</taxon>
        <taxon>Nematoda</taxon>
        <taxon>Chromadorea</taxon>
        <taxon>Rhabditida</taxon>
        <taxon>Rhabditina</taxon>
        <taxon>Rhabditomorpha</taxon>
        <taxon>Rhabditoidea</taxon>
        <taxon>Rhabditidae</taxon>
        <taxon>Peloderinae</taxon>
        <taxon>Caenorhabditis</taxon>
    </lineage>
</organism>
<comment type="caution">
    <text evidence="2">The sequence shown here is derived from an EMBL/GenBank/DDBJ whole genome shotgun (WGS) entry which is preliminary data.</text>
</comment>
<dbReference type="EMBL" id="PDUG01000004">
    <property type="protein sequence ID" value="PIC31551.1"/>
    <property type="molecule type" value="Genomic_DNA"/>
</dbReference>
<dbReference type="PROSITE" id="PS50181">
    <property type="entry name" value="FBOX"/>
    <property type="match status" value="1"/>
</dbReference>
<dbReference type="PANTHER" id="PTHR21503:SF8">
    <property type="entry name" value="F-BOX ASSOCIATED DOMAIN-CONTAINING PROTEIN-RELATED"/>
    <property type="match status" value="1"/>
</dbReference>
<dbReference type="AlphaFoldDB" id="A0A2G5TWQ0"/>
<reference evidence="3" key="1">
    <citation type="submission" date="2017-10" db="EMBL/GenBank/DDBJ databases">
        <title>Rapid genome shrinkage in a self-fertile nematode reveals novel sperm competition proteins.</title>
        <authorList>
            <person name="Yin D."/>
            <person name="Schwarz E.M."/>
            <person name="Thomas C.G."/>
            <person name="Felde R.L."/>
            <person name="Korf I.F."/>
            <person name="Cutter A.D."/>
            <person name="Schartner C.M."/>
            <person name="Ralston E.J."/>
            <person name="Meyer B.J."/>
            <person name="Haag E.S."/>
        </authorList>
    </citation>
    <scope>NUCLEOTIDE SEQUENCE [LARGE SCALE GENOMIC DNA]</scope>
    <source>
        <strain evidence="3">JU1422</strain>
    </source>
</reference>
<dbReference type="InterPro" id="IPR012885">
    <property type="entry name" value="F-box_Sdz-33"/>
</dbReference>
<gene>
    <name evidence="2" type="primary">Cnig_chr_IV.g12218</name>
    <name evidence="2" type="ORF">B9Z55_012218</name>
</gene>
<evidence type="ECO:0000313" key="3">
    <source>
        <dbReference type="Proteomes" id="UP000230233"/>
    </source>
</evidence>
<evidence type="ECO:0000313" key="2">
    <source>
        <dbReference type="EMBL" id="PIC31551.1"/>
    </source>
</evidence>
<dbReference type="PANTHER" id="PTHR21503">
    <property type="entry name" value="F-BOX-CONTAINING HYPOTHETICAL PROTEIN C.ELEGANS"/>
    <property type="match status" value="1"/>
</dbReference>
<feature type="domain" description="F-box" evidence="1">
    <location>
        <begin position="2"/>
        <end position="54"/>
    </location>
</feature>
<protein>
    <recommendedName>
        <fullName evidence="1">F-box domain-containing protein</fullName>
    </recommendedName>
</protein>
<name>A0A2G5TWQ0_9PELO</name>
<dbReference type="OrthoDB" id="10683864at2759"/>
<dbReference type="Proteomes" id="UP000230233">
    <property type="component" value="Chromosome IV"/>
</dbReference>
<evidence type="ECO:0000259" key="1">
    <source>
        <dbReference type="PROSITE" id="PS50181"/>
    </source>
</evidence>
<dbReference type="InterPro" id="IPR001810">
    <property type="entry name" value="F-box_dom"/>
</dbReference>
<accession>A0A2G5TWQ0</accession>
<proteinExistence type="predicted"/>